<comment type="subcellular location">
    <subcellularLocation>
        <location evidence="1">Cell inner membrane</location>
        <topology evidence="1">Multi-pass membrane protein</topology>
    </subcellularLocation>
</comment>
<evidence type="ECO:0000256" key="12">
    <source>
        <dbReference type="SAM" id="Coils"/>
    </source>
</evidence>
<dbReference type="SMART" id="SM00304">
    <property type="entry name" value="HAMP"/>
    <property type="match status" value="1"/>
</dbReference>
<evidence type="ECO:0000256" key="13">
    <source>
        <dbReference type="SAM" id="Phobius"/>
    </source>
</evidence>
<evidence type="ECO:0000313" key="17">
    <source>
        <dbReference type="Proteomes" id="UP000557749"/>
    </source>
</evidence>
<evidence type="ECO:0000256" key="2">
    <source>
        <dbReference type="ARBA" id="ARBA00022475"/>
    </source>
</evidence>
<dbReference type="GO" id="GO:0006935">
    <property type="term" value="P:chemotaxis"/>
    <property type="evidence" value="ECO:0007669"/>
    <property type="project" value="UniProtKB-KW"/>
</dbReference>
<dbReference type="PROSITE" id="PS50885">
    <property type="entry name" value="HAMP"/>
    <property type="match status" value="1"/>
</dbReference>
<dbReference type="InterPro" id="IPR004089">
    <property type="entry name" value="MCPsignal_dom"/>
</dbReference>
<dbReference type="GO" id="GO:0007165">
    <property type="term" value="P:signal transduction"/>
    <property type="evidence" value="ECO:0007669"/>
    <property type="project" value="UniProtKB-KW"/>
</dbReference>
<comment type="similarity">
    <text evidence="10">Belongs to the methyl-accepting chemotaxis (MCP) protein family.</text>
</comment>
<evidence type="ECO:0000256" key="8">
    <source>
        <dbReference type="ARBA" id="ARBA00023136"/>
    </source>
</evidence>
<accession>A0AAW3SVS2</accession>
<dbReference type="SUPFAM" id="SSF47170">
    <property type="entry name" value="Aspartate receptor, ligand-binding domain"/>
    <property type="match status" value="1"/>
</dbReference>
<dbReference type="InterPro" id="IPR004090">
    <property type="entry name" value="Chemotax_Me-accpt_rcpt"/>
</dbReference>
<keyword evidence="4" id="KW-0145">Chemotaxis</keyword>
<feature type="domain" description="HAMP" evidence="15">
    <location>
        <begin position="230"/>
        <end position="284"/>
    </location>
</feature>
<evidence type="ECO:0000256" key="11">
    <source>
        <dbReference type="PROSITE-ProRule" id="PRU00284"/>
    </source>
</evidence>
<dbReference type="Pfam" id="PF00672">
    <property type="entry name" value="HAMP"/>
    <property type="match status" value="1"/>
</dbReference>
<dbReference type="GO" id="GO:0004888">
    <property type="term" value="F:transmembrane signaling receptor activity"/>
    <property type="evidence" value="ECO:0007669"/>
    <property type="project" value="InterPro"/>
</dbReference>
<keyword evidence="12" id="KW-0175">Coiled coil</keyword>
<dbReference type="Gene3D" id="1.10.287.950">
    <property type="entry name" value="Methyl-accepting chemotaxis protein"/>
    <property type="match status" value="1"/>
</dbReference>
<dbReference type="RefSeq" id="WP_181845003.1">
    <property type="nucleotide sequence ID" value="NZ_JACERJ010000003.1"/>
</dbReference>
<keyword evidence="8 13" id="KW-0472">Membrane</keyword>
<proteinExistence type="inferred from homology"/>
<keyword evidence="6 13" id="KW-0812">Transmembrane</keyword>
<feature type="coiled-coil region" evidence="12">
    <location>
        <begin position="297"/>
        <end position="324"/>
    </location>
</feature>
<keyword evidence="7 13" id="KW-1133">Transmembrane helix</keyword>
<evidence type="ECO:0000256" key="10">
    <source>
        <dbReference type="ARBA" id="ARBA00029447"/>
    </source>
</evidence>
<evidence type="ECO:0000256" key="7">
    <source>
        <dbReference type="ARBA" id="ARBA00022989"/>
    </source>
</evidence>
<dbReference type="Gene3D" id="1.20.120.30">
    <property type="entry name" value="Aspartate receptor, ligand-binding domain"/>
    <property type="match status" value="1"/>
</dbReference>
<evidence type="ECO:0000256" key="5">
    <source>
        <dbReference type="ARBA" id="ARBA00022519"/>
    </source>
</evidence>
<dbReference type="EMBL" id="JACERJ010000003">
    <property type="protein sequence ID" value="MBA5203754.1"/>
    <property type="molecule type" value="Genomic_DNA"/>
</dbReference>
<dbReference type="PRINTS" id="PR00260">
    <property type="entry name" value="CHEMTRNSDUCR"/>
</dbReference>
<dbReference type="AlphaFoldDB" id="A0AAW3SVS2"/>
<dbReference type="GO" id="GO:0005886">
    <property type="term" value="C:plasma membrane"/>
    <property type="evidence" value="ECO:0007669"/>
    <property type="project" value="UniProtKB-SubCell"/>
</dbReference>
<dbReference type="SUPFAM" id="SSF58104">
    <property type="entry name" value="Methyl-accepting chemotaxis protein (MCP) signaling domain"/>
    <property type="match status" value="1"/>
</dbReference>
<feature type="transmembrane region" description="Helical" evidence="13">
    <location>
        <begin position="209"/>
        <end position="228"/>
    </location>
</feature>
<feature type="domain" description="Methyl-accepting transducer" evidence="14">
    <location>
        <begin position="289"/>
        <end position="518"/>
    </location>
</feature>
<dbReference type="PANTHER" id="PTHR43531">
    <property type="entry name" value="PROTEIN ICFG"/>
    <property type="match status" value="1"/>
</dbReference>
<keyword evidence="2" id="KW-1003">Cell membrane</keyword>
<evidence type="ECO:0000259" key="15">
    <source>
        <dbReference type="PROSITE" id="PS50885"/>
    </source>
</evidence>
<dbReference type="PROSITE" id="PS50111">
    <property type="entry name" value="CHEMOTAXIS_TRANSDUC_2"/>
    <property type="match status" value="1"/>
</dbReference>
<keyword evidence="5" id="KW-0997">Cell inner membrane</keyword>
<dbReference type="Pfam" id="PF00015">
    <property type="entry name" value="MCPsignal"/>
    <property type="match status" value="1"/>
</dbReference>
<comment type="caution">
    <text evidence="16">The sequence shown here is derived from an EMBL/GenBank/DDBJ whole genome shotgun (WGS) entry which is preliminary data.</text>
</comment>
<dbReference type="PANTHER" id="PTHR43531:SF14">
    <property type="entry name" value="METHYL-ACCEPTING CHEMOTAXIS PROTEIN I-RELATED"/>
    <property type="match status" value="1"/>
</dbReference>
<evidence type="ECO:0000256" key="9">
    <source>
        <dbReference type="ARBA" id="ARBA00023224"/>
    </source>
</evidence>
<evidence type="ECO:0000259" key="14">
    <source>
        <dbReference type="PROSITE" id="PS50111"/>
    </source>
</evidence>
<dbReference type="SMART" id="SM00319">
    <property type="entry name" value="TarH"/>
    <property type="match status" value="1"/>
</dbReference>
<dbReference type="InterPro" id="IPR035440">
    <property type="entry name" value="4HB_MCP_dom_sf"/>
</dbReference>
<protein>
    <submittedName>
        <fullName evidence="16">Tar ligand binding domain-containing protein</fullName>
    </submittedName>
</protein>
<dbReference type="Proteomes" id="UP000557749">
    <property type="component" value="Unassembled WGS sequence"/>
</dbReference>
<evidence type="ECO:0000313" key="16">
    <source>
        <dbReference type="EMBL" id="MBA5203754.1"/>
    </source>
</evidence>
<evidence type="ECO:0000256" key="6">
    <source>
        <dbReference type="ARBA" id="ARBA00022692"/>
    </source>
</evidence>
<dbReference type="SMART" id="SM00283">
    <property type="entry name" value="MA"/>
    <property type="match status" value="1"/>
</dbReference>
<dbReference type="InterPro" id="IPR051310">
    <property type="entry name" value="MCP_chemotaxis"/>
</dbReference>
<evidence type="ECO:0000256" key="4">
    <source>
        <dbReference type="ARBA" id="ARBA00022500"/>
    </source>
</evidence>
<dbReference type="InterPro" id="IPR003660">
    <property type="entry name" value="HAMP_dom"/>
</dbReference>
<dbReference type="Pfam" id="PF02203">
    <property type="entry name" value="TarH"/>
    <property type="match status" value="1"/>
</dbReference>
<reference evidence="16 17" key="1">
    <citation type="submission" date="2020-07" db="EMBL/GenBank/DDBJ databases">
        <title>Characterization of Pectobacterium aroidearum strains causing soft rot on Amorphophallus konjac.</title>
        <authorList>
            <person name="Xie H."/>
        </authorList>
    </citation>
    <scope>NUCLEOTIDE SEQUENCE [LARGE SCALE GENOMIC DNA]</scope>
    <source>
        <strain evidence="16 17">MY7</strain>
    </source>
</reference>
<evidence type="ECO:0000256" key="1">
    <source>
        <dbReference type="ARBA" id="ARBA00004429"/>
    </source>
</evidence>
<gene>
    <name evidence="16" type="ORF">H2Y57_08660</name>
</gene>
<keyword evidence="9 11" id="KW-0807">Transducer</keyword>
<organism evidence="16 17">
    <name type="scientific">Pectobacterium aroidearum</name>
    <dbReference type="NCBI Taxonomy" id="1201031"/>
    <lineage>
        <taxon>Bacteria</taxon>
        <taxon>Pseudomonadati</taxon>
        <taxon>Pseudomonadota</taxon>
        <taxon>Gammaproteobacteria</taxon>
        <taxon>Enterobacterales</taxon>
        <taxon>Pectobacteriaceae</taxon>
        <taxon>Pectobacterium</taxon>
    </lineage>
</organism>
<dbReference type="CDD" id="cd19407">
    <property type="entry name" value="Tar_Tsr_sensor"/>
    <property type="match status" value="1"/>
</dbReference>
<keyword evidence="3" id="KW-0488">Methylation</keyword>
<dbReference type="InterPro" id="IPR003122">
    <property type="entry name" value="Tar_rcpt_lig-bd"/>
</dbReference>
<feature type="transmembrane region" description="Helical" evidence="13">
    <location>
        <begin position="20"/>
        <end position="44"/>
    </location>
</feature>
<dbReference type="CDD" id="cd06225">
    <property type="entry name" value="HAMP"/>
    <property type="match status" value="1"/>
</dbReference>
<sequence length="557" mass="61382">MLMPAILRNGIATIRRRHRLSILSGLLLIIGLFSLLQLVSVGVISQTMTQVRQDISANESLRQQQALMDKARMEVMNASDKLNRAGIYLLVDKETGSEGSWHSLMDEAEVSLKQAQEFYQQLGTVTTSEAETAAFIDLKKSYSQLYSGLIELAQGIKSTNQIDIFFAVPVQAYQSDFTQKYSHYLQDTDALQKQHGQQFLASLDQAKTIFITVLGLLLVIAIAVWIGVSRVIIRPLTQIIAHLKLIAAGDLSHSVNAEMRGTREIGQLNTSVIQMQEGLVTLVNQVRQGVDHMVTQVDRVAADNQQLSEQANRQSHELKATTEHIIQLSQHLEQNALHTQQANLHAEDTSKIAVQGENMMNDVKAAMSDIAGRTREMTEVIGMIENVAFQTHILSLNAAIEAARAGTMGRGFAVVAREVGTLASQSSHSAQNINVLIRDSDNSVSAGTRLVNKLNDSLHNIIQTAKGTGTFLSEISEISHQQNKSIHEVTARLSTLNDTVRENAGQVEASAHTFTSLLEQTERLNTSVSLFILPSTEDDIHPMLEQRDMPQRIPVMG</sequence>
<name>A0AAW3SVS2_9GAMM</name>
<evidence type="ECO:0000256" key="3">
    <source>
        <dbReference type="ARBA" id="ARBA00022481"/>
    </source>
</evidence>